<gene>
    <name evidence="3" type="ORF">CVV68_18915</name>
</gene>
<feature type="compositionally biased region" description="Pro residues" evidence="1">
    <location>
        <begin position="15"/>
        <end position="41"/>
    </location>
</feature>
<evidence type="ECO:0000256" key="2">
    <source>
        <dbReference type="SAM" id="Phobius"/>
    </source>
</evidence>
<dbReference type="EMBL" id="QJVD01000027">
    <property type="protein sequence ID" value="PYI65284.1"/>
    <property type="molecule type" value="Genomic_DNA"/>
</dbReference>
<evidence type="ECO:0000313" key="3">
    <source>
        <dbReference type="EMBL" id="PYI65284.1"/>
    </source>
</evidence>
<feature type="region of interest" description="Disordered" evidence="1">
    <location>
        <begin position="1"/>
        <end position="43"/>
    </location>
</feature>
<dbReference type="Proteomes" id="UP000247832">
    <property type="component" value="Unassembled WGS sequence"/>
</dbReference>
<feature type="transmembrane region" description="Helical" evidence="2">
    <location>
        <begin position="51"/>
        <end position="72"/>
    </location>
</feature>
<proteinExistence type="predicted"/>
<keyword evidence="2" id="KW-0812">Transmembrane</keyword>
<organism evidence="3 4">
    <name type="scientific">Arthrobacter livingstonensis</name>
    <dbReference type="NCBI Taxonomy" id="670078"/>
    <lineage>
        <taxon>Bacteria</taxon>
        <taxon>Bacillati</taxon>
        <taxon>Actinomycetota</taxon>
        <taxon>Actinomycetes</taxon>
        <taxon>Micrococcales</taxon>
        <taxon>Micrococcaceae</taxon>
        <taxon>Arthrobacter</taxon>
    </lineage>
</organism>
<dbReference type="AlphaFoldDB" id="A0A2V5L549"/>
<sequence>MPSDTPENPYNQPGQPAPYGQPPAPYNQPGPPAPYGQPPYGAPMEDPGKTLGIVGLVLCFVVPLAGLIVSIIGKKKSRVAGFTNTPAKVGVILGWIFTIVGFIIAIIYIVVIIAVLNNPDMVNSY</sequence>
<comment type="caution">
    <text evidence="3">The sequence shown here is derived from an EMBL/GenBank/DDBJ whole genome shotgun (WGS) entry which is preliminary data.</text>
</comment>
<accession>A0A2V5L549</accession>
<dbReference type="RefSeq" id="WP_110502556.1">
    <property type="nucleotide sequence ID" value="NZ_QJVD01000027.1"/>
</dbReference>
<dbReference type="OrthoDB" id="4775598at2"/>
<evidence type="ECO:0000256" key="1">
    <source>
        <dbReference type="SAM" id="MobiDB-lite"/>
    </source>
</evidence>
<reference evidence="3 4" key="1">
    <citation type="submission" date="2018-05" db="EMBL/GenBank/DDBJ databases">
        <title>Genetic diversity of glacier-inhabiting Cryobacterium bacteria in China and description of Cryobacterium mengkeensis sp. nov. and Arthrobacter glacialis sp. nov.</title>
        <authorList>
            <person name="Liu Q."/>
            <person name="Xin Y.-H."/>
        </authorList>
    </citation>
    <scope>NUCLEOTIDE SEQUENCE [LARGE SCALE GENOMIC DNA]</scope>
    <source>
        <strain evidence="3 4">LI2</strain>
    </source>
</reference>
<protein>
    <recommendedName>
        <fullName evidence="5">DUF4190 domain-containing protein</fullName>
    </recommendedName>
</protein>
<name>A0A2V5L549_9MICC</name>
<feature type="transmembrane region" description="Helical" evidence="2">
    <location>
        <begin position="92"/>
        <end position="116"/>
    </location>
</feature>
<evidence type="ECO:0008006" key="5">
    <source>
        <dbReference type="Google" id="ProtNLM"/>
    </source>
</evidence>
<keyword evidence="2" id="KW-1133">Transmembrane helix</keyword>
<evidence type="ECO:0000313" key="4">
    <source>
        <dbReference type="Proteomes" id="UP000247832"/>
    </source>
</evidence>
<keyword evidence="2" id="KW-0472">Membrane</keyword>
<keyword evidence="4" id="KW-1185">Reference proteome</keyword>